<dbReference type="NCBIfam" id="TIGR03500">
    <property type="entry name" value="FliO_TIGR"/>
    <property type="match status" value="1"/>
</dbReference>
<dbReference type="EMBL" id="DMUP01000182">
    <property type="protein sequence ID" value="HAR56678.1"/>
    <property type="molecule type" value="Genomic_DNA"/>
</dbReference>
<dbReference type="AlphaFoldDB" id="A0A348WQ66"/>
<gene>
    <name evidence="8" type="primary">fliO</name>
    <name evidence="8" type="ORF">DCR58_07835</name>
</gene>
<dbReference type="PANTHER" id="PTHR38766:SF1">
    <property type="entry name" value="FLAGELLAR PROTEIN FLIO"/>
    <property type="match status" value="1"/>
</dbReference>
<comment type="caution">
    <text evidence="8">The sequence shown here is derived from an EMBL/GenBank/DDBJ whole genome shotgun (WGS) entry which is preliminary data.</text>
</comment>
<keyword evidence="3 7" id="KW-1133">Transmembrane helix</keyword>
<evidence type="ECO:0000256" key="2">
    <source>
        <dbReference type="ARBA" id="ARBA00022692"/>
    </source>
</evidence>
<evidence type="ECO:0000256" key="1">
    <source>
        <dbReference type="ARBA" id="ARBA00022475"/>
    </source>
</evidence>
<comment type="subcellular location">
    <subcellularLocation>
        <location evidence="7">Cell membrane</location>
    </subcellularLocation>
    <subcellularLocation>
        <location evidence="7">Bacterial flagellum basal body</location>
    </subcellularLocation>
</comment>
<sequence length="106" mass="11408">MWASPALAQVDKATSPIGGKDIASMLVALIAVIVVIIALATVLKRFNVKFQGSKGMKLMGTLSLGPKERISVVQIGDKKFLLGVTPERVECLKELPDDFVLGEEKQ</sequence>
<dbReference type="GO" id="GO:0005886">
    <property type="term" value="C:plasma membrane"/>
    <property type="evidence" value="ECO:0007669"/>
    <property type="project" value="UniProtKB-SubCell"/>
</dbReference>
<accession>A0A348WQ66</accession>
<dbReference type="GO" id="GO:0009425">
    <property type="term" value="C:bacterial-type flagellum basal body"/>
    <property type="evidence" value="ECO:0007669"/>
    <property type="project" value="UniProtKB-SubCell"/>
</dbReference>
<protein>
    <recommendedName>
        <fullName evidence="7">Flagellar protein</fullName>
    </recommendedName>
</protein>
<evidence type="ECO:0000256" key="5">
    <source>
        <dbReference type="ARBA" id="ARBA00023143"/>
    </source>
</evidence>
<keyword evidence="2 7" id="KW-0812">Transmembrane</keyword>
<feature type="transmembrane region" description="Helical" evidence="7">
    <location>
        <begin position="22"/>
        <end position="43"/>
    </location>
</feature>
<keyword evidence="8" id="KW-0966">Cell projection</keyword>
<evidence type="ECO:0000256" key="7">
    <source>
        <dbReference type="RuleBase" id="RU362064"/>
    </source>
</evidence>
<dbReference type="InterPro" id="IPR022781">
    <property type="entry name" value="Flagellar_biosynth_FliO"/>
</dbReference>
<evidence type="ECO:0000313" key="9">
    <source>
        <dbReference type="Proteomes" id="UP000262878"/>
    </source>
</evidence>
<reference evidence="8 9" key="1">
    <citation type="journal article" date="2018" name="Nat. Biotechnol.">
        <title>A standardized bacterial taxonomy based on genome phylogeny substantially revises the tree of life.</title>
        <authorList>
            <person name="Parks D.H."/>
            <person name="Chuvochina M."/>
            <person name="Waite D.W."/>
            <person name="Rinke C."/>
            <person name="Skarshewski A."/>
            <person name="Chaumeil P.A."/>
            <person name="Hugenholtz P."/>
        </authorList>
    </citation>
    <scope>NUCLEOTIDE SEQUENCE [LARGE SCALE GENOMIC DNA]</scope>
    <source>
        <strain evidence="8">UBA9360</strain>
    </source>
</reference>
<evidence type="ECO:0000313" key="8">
    <source>
        <dbReference type="EMBL" id="HAR56678.1"/>
    </source>
</evidence>
<evidence type="ECO:0000256" key="4">
    <source>
        <dbReference type="ARBA" id="ARBA00023136"/>
    </source>
</evidence>
<keyword evidence="1 7" id="KW-1003">Cell membrane</keyword>
<keyword evidence="5 7" id="KW-0975">Bacterial flagellum</keyword>
<evidence type="ECO:0000256" key="6">
    <source>
        <dbReference type="ARBA" id="ARBA00037937"/>
    </source>
</evidence>
<keyword evidence="8" id="KW-0282">Flagellum</keyword>
<comment type="similarity">
    <text evidence="6 7">Belongs to the FliO/MopB family.</text>
</comment>
<proteinExistence type="inferred from homology"/>
<dbReference type="Pfam" id="PF04347">
    <property type="entry name" value="FliO"/>
    <property type="match status" value="1"/>
</dbReference>
<keyword evidence="8" id="KW-0969">Cilium</keyword>
<dbReference type="InterPro" id="IPR052205">
    <property type="entry name" value="FliO/MopB"/>
</dbReference>
<keyword evidence="4 7" id="KW-0472">Membrane</keyword>
<dbReference type="Proteomes" id="UP000262878">
    <property type="component" value="Unassembled WGS sequence"/>
</dbReference>
<name>A0A348WQ66_9GAMM</name>
<evidence type="ECO:0000256" key="3">
    <source>
        <dbReference type="ARBA" id="ARBA00022989"/>
    </source>
</evidence>
<organism evidence="8 9">
    <name type="scientific">Idiomarina baltica</name>
    <dbReference type="NCBI Taxonomy" id="190892"/>
    <lineage>
        <taxon>Bacteria</taxon>
        <taxon>Pseudomonadati</taxon>
        <taxon>Pseudomonadota</taxon>
        <taxon>Gammaproteobacteria</taxon>
        <taxon>Alteromonadales</taxon>
        <taxon>Idiomarinaceae</taxon>
        <taxon>Idiomarina</taxon>
    </lineage>
</organism>
<dbReference type="STRING" id="314276.OS145_03618"/>
<dbReference type="PANTHER" id="PTHR38766">
    <property type="entry name" value="FLAGELLAR PROTEIN FLIO"/>
    <property type="match status" value="1"/>
</dbReference>
<dbReference type="GO" id="GO:0044781">
    <property type="term" value="P:bacterial-type flagellum organization"/>
    <property type="evidence" value="ECO:0007669"/>
    <property type="project" value="UniProtKB-UniRule"/>
</dbReference>